<reference evidence="2 3" key="1">
    <citation type="submission" date="2018-03" db="EMBL/GenBank/DDBJ databases">
        <title>Whole genome sequencing of Histamine producing bacteria.</title>
        <authorList>
            <person name="Butler K."/>
        </authorList>
    </citation>
    <scope>NUCLEOTIDE SEQUENCE [LARGE SCALE GENOMIC DNA]</scope>
    <source>
        <strain evidence="2 3">DSM 16190</strain>
    </source>
</reference>
<comment type="caution">
    <text evidence="2">The sequence shown here is derived from an EMBL/GenBank/DDBJ whole genome shotgun (WGS) entry which is preliminary data.</text>
</comment>
<proteinExistence type="predicted"/>
<dbReference type="EMBL" id="PYMC01000049">
    <property type="protein sequence ID" value="PSV97485.1"/>
    <property type="molecule type" value="Genomic_DNA"/>
</dbReference>
<evidence type="ECO:0000313" key="3">
    <source>
        <dbReference type="Proteomes" id="UP000240904"/>
    </source>
</evidence>
<evidence type="ECO:0000256" key="1">
    <source>
        <dbReference type="SAM" id="Phobius"/>
    </source>
</evidence>
<keyword evidence="1" id="KW-0812">Transmembrane</keyword>
<dbReference type="InterPro" id="IPR029058">
    <property type="entry name" value="AB_hydrolase_fold"/>
</dbReference>
<name>A0A2T3MM39_9GAMM</name>
<dbReference type="AlphaFoldDB" id="A0A2T3MM39"/>
<sequence>MEFGVFGWFSVGTSYCGRYVFCQLFIIKRNSVLLRFTHDSGHYFTFDGADIYYEILGNPNGKPLVLLHGGLGCMTDFNSVIDSIPEDYMI</sequence>
<feature type="non-terminal residue" evidence="2">
    <location>
        <position position="90"/>
    </location>
</feature>
<dbReference type="SUPFAM" id="SSF53474">
    <property type="entry name" value="alpha/beta-Hydrolases"/>
    <property type="match status" value="1"/>
</dbReference>
<evidence type="ECO:0008006" key="4">
    <source>
        <dbReference type="Google" id="ProtNLM"/>
    </source>
</evidence>
<dbReference type="Gene3D" id="3.40.50.1820">
    <property type="entry name" value="alpha/beta hydrolase"/>
    <property type="match status" value="1"/>
</dbReference>
<keyword evidence="1" id="KW-1133">Transmembrane helix</keyword>
<gene>
    <name evidence="2" type="ORF">C9I89_22200</name>
</gene>
<keyword evidence="1" id="KW-0472">Membrane</keyword>
<evidence type="ECO:0000313" key="2">
    <source>
        <dbReference type="EMBL" id="PSV97485.1"/>
    </source>
</evidence>
<dbReference type="Proteomes" id="UP000240904">
    <property type="component" value="Unassembled WGS sequence"/>
</dbReference>
<accession>A0A2T3MM39</accession>
<keyword evidence="3" id="KW-1185">Reference proteome</keyword>
<organism evidence="2 3">
    <name type="scientific">Photobacterium lipolyticum</name>
    <dbReference type="NCBI Taxonomy" id="266810"/>
    <lineage>
        <taxon>Bacteria</taxon>
        <taxon>Pseudomonadati</taxon>
        <taxon>Pseudomonadota</taxon>
        <taxon>Gammaproteobacteria</taxon>
        <taxon>Vibrionales</taxon>
        <taxon>Vibrionaceae</taxon>
        <taxon>Photobacterium</taxon>
    </lineage>
</organism>
<feature type="transmembrane region" description="Helical" evidence="1">
    <location>
        <begin position="6"/>
        <end position="27"/>
    </location>
</feature>
<protein>
    <recommendedName>
        <fullName evidence="4">AB hydrolase-1 domain-containing protein</fullName>
    </recommendedName>
</protein>